<dbReference type="GO" id="GO:0004806">
    <property type="term" value="F:triacylglycerol lipase activity"/>
    <property type="evidence" value="ECO:0007669"/>
    <property type="project" value="InterPro"/>
</dbReference>
<evidence type="ECO:0000256" key="5">
    <source>
        <dbReference type="RuleBase" id="RU004262"/>
    </source>
</evidence>
<sequence>MNVSQVNVNVDWLRRRTNKLCKVKTDNNLQYLKRDGKLCGLISVDMNPRALLLLSCHIVLFVSGQNQVCYDVIGCFQTGEPWSSLLRPVPEPQGPDVVNVFFVLYTRNNPVDPFYIVGDTTWSVDGSYYDSQKETIVYIHGYQGQTNETEDRPLVDAFLRSGDVNIILVDYGSIREQGYLHAVSNIRVVAALTARFLNYLIQERNASASNFHVVGFSLGAHVAGYVGKRISGIRRITGLDAAQPLFEGQSKELRLDKGDADLVDIGHTNGSPTVPLVGLGFVAPIGDVDFYFNGGWDQPGCTKNVLGLVLNGSLNVLNVWPLRFVCPHERALTYFIEAMGNENCTFWGIKEGALNSGLRVLSGGWLSPILTSLENCNLESCLPFGKRTFDFPARGVFQIATSTKPSYCLNSRPIDRLMQGQLNAS</sequence>
<evidence type="ECO:0000256" key="4">
    <source>
        <dbReference type="ARBA" id="ARBA00023157"/>
    </source>
</evidence>
<dbReference type="PRINTS" id="PR00821">
    <property type="entry name" value="TAGLIPASE"/>
</dbReference>
<organism evidence="7 8">
    <name type="scientific">Diploptera punctata</name>
    <name type="common">Pacific beetle cockroach</name>
    <dbReference type="NCBI Taxonomy" id="6984"/>
    <lineage>
        <taxon>Eukaryota</taxon>
        <taxon>Metazoa</taxon>
        <taxon>Ecdysozoa</taxon>
        <taxon>Arthropoda</taxon>
        <taxon>Hexapoda</taxon>
        <taxon>Insecta</taxon>
        <taxon>Pterygota</taxon>
        <taxon>Neoptera</taxon>
        <taxon>Polyneoptera</taxon>
        <taxon>Dictyoptera</taxon>
        <taxon>Blattodea</taxon>
        <taxon>Blaberoidea</taxon>
        <taxon>Blaberidae</taxon>
        <taxon>Diplopterinae</taxon>
        <taxon>Diploptera</taxon>
    </lineage>
</organism>
<dbReference type="CDD" id="cd00707">
    <property type="entry name" value="Pancreat_lipase_like"/>
    <property type="match status" value="1"/>
</dbReference>
<evidence type="ECO:0000313" key="7">
    <source>
        <dbReference type="EMBL" id="KAJ9597568.1"/>
    </source>
</evidence>
<comment type="subcellular location">
    <subcellularLocation>
        <location evidence="1">Secreted</location>
    </subcellularLocation>
</comment>
<evidence type="ECO:0000256" key="3">
    <source>
        <dbReference type="ARBA" id="ARBA00022525"/>
    </source>
</evidence>
<name>A0AAD8EPA2_DIPPU</name>
<evidence type="ECO:0000313" key="8">
    <source>
        <dbReference type="Proteomes" id="UP001233999"/>
    </source>
</evidence>
<dbReference type="SUPFAM" id="SSF53474">
    <property type="entry name" value="alpha/beta-Hydrolases"/>
    <property type="match status" value="1"/>
</dbReference>
<comment type="similarity">
    <text evidence="2 5">Belongs to the AB hydrolase superfamily. Lipase family.</text>
</comment>
<accession>A0AAD8EPA2</accession>
<evidence type="ECO:0000256" key="1">
    <source>
        <dbReference type="ARBA" id="ARBA00004613"/>
    </source>
</evidence>
<dbReference type="InterPro" id="IPR033906">
    <property type="entry name" value="Lipase_N"/>
</dbReference>
<protein>
    <recommendedName>
        <fullName evidence="6">Lipase domain-containing protein</fullName>
    </recommendedName>
</protein>
<dbReference type="Pfam" id="PF00151">
    <property type="entry name" value="Lipase"/>
    <property type="match status" value="1"/>
</dbReference>
<proteinExistence type="inferred from homology"/>
<keyword evidence="4" id="KW-1015">Disulfide bond</keyword>
<feature type="domain" description="Lipase" evidence="6">
    <location>
        <begin position="67"/>
        <end position="347"/>
    </location>
</feature>
<dbReference type="Proteomes" id="UP001233999">
    <property type="component" value="Unassembled WGS sequence"/>
</dbReference>
<dbReference type="InterPro" id="IPR000734">
    <property type="entry name" value="TAG_lipase"/>
</dbReference>
<dbReference type="InterPro" id="IPR002331">
    <property type="entry name" value="Lipase_panc"/>
</dbReference>
<gene>
    <name evidence="7" type="ORF">L9F63_011569</name>
</gene>
<dbReference type="Gene3D" id="3.40.50.1820">
    <property type="entry name" value="alpha/beta hydrolase"/>
    <property type="match status" value="1"/>
</dbReference>
<reference evidence="7" key="1">
    <citation type="journal article" date="2023" name="IScience">
        <title>Live-bearing cockroach genome reveals convergent evolutionary mechanisms linked to viviparity in insects and beyond.</title>
        <authorList>
            <person name="Fouks B."/>
            <person name="Harrison M.C."/>
            <person name="Mikhailova A.A."/>
            <person name="Marchal E."/>
            <person name="English S."/>
            <person name="Carruthers M."/>
            <person name="Jennings E.C."/>
            <person name="Chiamaka E.L."/>
            <person name="Frigard R.A."/>
            <person name="Pippel M."/>
            <person name="Attardo G.M."/>
            <person name="Benoit J.B."/>
            <person name="Bornberg-Bauer E."/>
            <person name="Tobe S.S."/>
        </authorList>
    </citation>
    <scope>NUCLEOTIDE SEQUENCE</scope>
    <source>
        <strain evidence="7">Stay&amp;Tobe</strain>
    </source>
</reference>
<comment type="caution">
    <text evidence="7">The sequence shown here is derived from an EMBL/GenBank/DDBJ whole genome shotgun (WGS) entry which is preliminary data.</text>
</comment>
<keyword evidence="8" id="KW-1185">Reference proteome</keyword>
<dbReference type="PANTHER" id="PTHR11610">
    <property type="entry name" value="LIPASE"/>
    <property type="match status" value="1"/>
</dbReference>
<dbReference type="InterPro" id="IPR029058">
    <property type="entry name" value="AB_hydrolase_fold"/>
</dbReference>
<dbReference type="InterPro" id="IPR013818">
    <property type="entry name" value="Lipase"/>
</dbReference>
<reference evidence="7" key="2">
    <citation type="submission" date="2023-05" db="EMBL/GenBank/DDBJ databases">
        <authorList>
            <person name="Fouks B."/>
        </authorList>
    </citation>
    <scope>NUCLEOTIDE SEQUENCE</scope>
    <source>
        <strain evidence="7">Stay&amp;Tobe</strain>
        <tissue evidence="7">Testes</tissue>
    </source>
</reference>
<evidence type="ECO:0000256" key="2">
    <source>
        <dbReference type="ARBA" id="ARBA00010701"/>
    </source>
</evidence>
<dbReference type="GO" id="GO:0005615">
    <property type="term" value="C:extracellular space"/>
    <property type="evidence" value="ECO:0007669"/>
    <property type="project" value="TreeGrafter"/>
</dbReference>
<dbReference type="GO" id="GO:0016042">
    <property type="term" value="P:lipid catabolic process"/>
    <property type="evidence" value="ECO:0007669"/>
    <property type="project" value="TreeGrafter"/>
</dbReference>
<evidence type="ECO:0000259" key="6">
    <source>
        <dbReference type="Pfam" id="PF00151"/>
    </source>
</evidence>
<dbReference type="AlphaFoldDB" id="A0AAD8EPA2"/>
<dbReference type="EMBL" id="JASPKZ010001600">
    <property type="protein sequence ID" value="KAJ9597568.1"/>
    <property type="molecule type" value="Genomic_DNA"/>
</dbReference>
<keyword evidence="3" id="KW-0964">Secreted</keyword>
<dbReference type="PRINTS" id="PR00823">
    <property type="entry name" value="PANCLIPASE"/>
</dbReference>